<feature type="compositionally biased region" description="Gly residues" evidence="1">
    <location>
        <begin position="378"/>
        <end position="387"/>
    </location>
</feature>
<comment type="caution">
    <text evidence="3">The sequence shown here is derived from an EMBL/GenBank/DDBJ whole genome shotgun (WGS) entry which is preliminary data.</text>
</comment>
<dbReference type="Proteomes" id="UP000289738">
    <property type="component" value="Chromosome B09"/>
</dbReference>
<proteinExistence type="predicted"/>
<dbReference type="GO" id="GO:0010073">
    <property type="term" value="P:meristem maintenance"/>
    <property type="evidence" value="ECO:0007669"/>
    <property type="project" value="InterPro"/>
</dbReference>
<dbReference type="InterPro" id="IPR019557">
    <property type="entry name" value="AminoTfrase-like_pln_mobile"/>
</dbReference>
<dbReference type="PANTHER" id="PTHR46033">
    <property type="entry name" value="PROTEIN MAIN-LIKE 2"/>
    <property type="match status" value="1"/>
</dbReference>
<dbReference type="Pfam" id="PF10536">
    <property type="entry name" value="PMD"/>
    <property type="match status" value="1"/>
</dbReference>
<feature type="compositionally biased region" description="Gly residues" evidence="1">
    <location>
        <begin position="327"/>
        <end position="348"/>
    </location>
</feature>
<dbReference type="InterPro" id="IPR044824">
    <property type="entry name" value="MAIN-like"/>
</dbReference>
<reference evidence="3 4" key="1">
    <citation type="submission" date="2019-01" db="EMBL/GenBank/DDBJ databases">
        <title>Sequencing of cultivated peanut Arachis hypogaea provides insights into genome evolution and oil improvement.</title>
        <authorList>
            <person name="Chen X."/>
        </authorList>
    </citation>
    <scope>NUCLEOTIDE SEQUENCE [LARGE SCALE GENOMIC DNA]</scope>
    <source>
        <strain evidence="4">cv. Fuhuasheng</strain>
        <tissue evidence="3">Leaves</tissue>
    </source>
</reference>
<keyword evidence="4" id="KW-1185">Reference proteome</keyword>
<gene>
    <name evidence="3" type="ORF">Ahy_B09g095274</name>
</gene>
<organism evidence="3 4">
    <name type="scientific">Arachis hypogaea</name>
    <name type="common">Peanut</name>
    <dbReference type="NCBI Taxonomy" id="3818"/>
    <lineage>
        <taxon>Eukaryota</taxon>
        <taxon>Viridiplantae</taxon>
        <taxon>Streptophyta</taxon>
        <taxon>Embryophyta</taxon>
        <taxon>Tracheophyta</taxon>
        <taxon>Spermatophyta</taxon>
        <taxon>Magnoliopsida</taxon>
        <taxon>eudicotyledons</taxon>
        <taxon>Gunneridae</taxon>
        <taxon>Pentapetalae</taxon>
        <taxon>rosids</taxon>
        <taxon>fabids</taxon>
        <taxon>Fabales</taxon>
        <taxon>Fabaceae</taxon>
        <taxon>Papilionoideae</taxon>
        <taxon>50 kb inversion clade</taxon>
        <taxon>dalbergioids sensu lato</taxon>
        <taxon>Dalbergieae</taxon>
        <taxon>Pterocarpus clade</taxon>
        <taxon>Arachis</taxon>
    </lineage>
</organism>
<evidence type="ECO:0000256" key="1">
    <source>
        <dbReference type="SAM" id="MobiDB-lite"/>
    </source>
</evidence>
<feature type="domain" description="Aminotransferase-like plant mobile" evidence="2">
    <location>
        <begin position="2"/>
        <end position="43"/>
    </location>
</feature>
<name>A0A444XDQ7_ARAHY</name>
<dbReference type="EMBL" id="SDMP01000019">
    <property type="protein sequence ID" value="RYQ87737.1"/>
    <property type="molecule type" value="Genomic_DNA"/>
</dbReference>
<evidence type="ECO:0000313" key="3">
    <source>
        <dbReference type="EMBL" id="RYQ87737.1"/>
    </source>
</evidence>
<evidence type="ECO:0000259" key="2">
    <source>
        <dbReference type="Pfam" id="PF10536"/>
    </source>
</evidence>
<accession>A0A444XDQ7</accession>
<feature type="compositionally biased region" description="Acidic residues" evidence="1">
    <location>
        <begin position="353"/>
        <end position="369"/>
    </location>
</feature>
<evidence type="ECO:0000313" key="4">
    <source>
        <dbReference type="Proteomes" id="UP000289738"/>
    </source>
</evidence>
<dbReference type="AlphaFoldDB" id="A0A444XDQ7"/>
<sequence>MNAFIERWRPEMHTFPMPLGECIITLQDLAYQLGLPIDGQYVNGCLTNFERYIDGGRPAWEWFEELLGILPHANCIVMVIPVHVSCGQQEREKLLQSWIFWRFSGFWPEGFDVSHWPLASKYLLLGYTVSVSTWMPYCLPDAIQVVYPEILEPRHMTLWRAVTTLIYFVVDQVLPQLGGVQHRSRATFDINFLILKNDKGGDQWFSTTLQSWHIHWTNKAQHVLRFDVVPNPRPSHAYLEWWHEHDRRFLLLELFLGDPRAVVIPAEVMQRGPGQVPDMDQVPDVLDRCRVERRCCVRTRSSQREWRWHDNVIGALEVRGRGRRGGKGLGRQGGRGGGGGRGRAPCGGRGRDDDDDDSYDGGDGEDDGGDNPRDDDGYAGGNGFDRG</sequence>
<protein>
    <recommendedName>
        <fullName evidence="2">Aminotransferase-like plant mobile domain-containing protein</fullName>
    </recommendedName>
</protein>
<dbReference type="PANTHER" id="PTHR46033:SF8">
    <property type="entry name" value="PROTEIN MAINTENANCE OF MERISTEMS-LIKE"/>
    <property type="match status" value="1"/>
</dbReference>
<feature type="region of interest" description="Disordered" evidence="1">
    <location>
        <begin position="319"/>
        <end position="387"/>
    </location>
</feature>